<evidence type="ECO:0000313" key="2">
    <source>
        <dbReference type="EMBL" id="GMK55903.1"/>
    </source>
</evidence>
<proteinExistence type="predicted"/>
<evidence type="ECO:0000313" key="3">
    <source>
        <dbReference type="Proteomes" id="UP001222932"/>
    </source>
</evidence>
<sequence length="547" mass="59890">MPPFIATMTSPLNGYRGADNTTRTATPANHTLRHLPGRPAPVRSTSEGRLDMGHDRSQVANHVNRRSGGYYTPENGFGHPSDMEHRATWAASEHTWEQGYQVARATDQPAHGGADLRSNRLRDAQWQTGAQLTNGSLGTRPVTNGPRTPADAPLTDESAFRTNKCAFNGHAPSANPLPLPFNHGILFTVDGLMDHTEEVVDDTLPVTPNGPRKYQLPALGSFGDFQIQNHPFTLPNVFPIPKGSPTDSSSPTPTATTFAESHQRTIANELRKLDPAAQRHVAQAVINANAHTKEMLAGTNELLGLLTKLRKDPSAPRFMAAYQQPSPAVAHLPALGHPSSIHSVRPSLSRSASVHTIRSMIHQATASRRATMLLTTTAPNSDDSDDGGATTDDMATETDDTHTTETEFSLAAAPQRPEVRYSEERALAPLLQLIEEHGIRQPQIEAFWQHMPGLASTSRLPSSMRRSLLHRAHSKSRRSKKKRRSKKDKEREQGPLLPPVSGSKSDGLSFDVWEDVGRVDTSECDFMADIMDVAKWYNLHDVVDEAV</sequence>
<feature type="region of interest" description="Disordered" evidence="1">
    <location>
        <begin position="1"/>
        <end position="77"/>
    </location>
</feature>
<dbReference type="Proteomes" id="UP001222932">
    <property type="component" value="Unassembled WGS sequence"/>
</dbReference>
<feature type="compositionally biased region" description="Polar residues" evidence="1">
    <location>
        <begin position="19"/>
        <end position="29"/>
    </location>
</feature>
<comment type="caution">
    <text evidence="2">The sequence shown here is derived from an EMBL/GenBank/DDBJ whole genome shotgun (WGS) entry which is preliminary data.</text>
</comment>
<feature type="compositionally biased region" description="Basic residues" evidence="1">
    <location>
        <begin position="467"/>
        <end position="486"/>
    </location>
</feature>
<protein>
    <submittedName>
        <fullName evidence="2">Uncharacterized protein</fullName>
    </submittedName>
</protein>
<feature type="region of interest" description="Disordered" evidence="1">
    <location>
        <begin position="376"/>
        <end position="420"/>
    </location>
</feature>
<dbReference type="AlphaFoldDB" id="A0AAD3TS18"/>
<gene>
    <name evidence="2" type="ORF">CspeluHIS016_0209590</name>
</gene>
<reference evidence="2" key="2">
    <citation type="submission" date="2023-06" db="EMBL/GenBank/DDBJ databases">
        <authorList>
            <person name="Kobayashi Y."/>
            <person name="Kayamori A."/>
            <person name="Aoki K."/>
            <person name="Shiwa Y."/>
            <person name="Fujita N."/>
            <person name="Sugita T."/>
            <person name="Iwasaki W."/>
            <person name="Tanaka N."/>
            <person name="Takashima M."/>
        </authorList>
    </citation>
    <scope>NUCLEOTIDE SEQUENCE</scope>
    <source>
        <strain evidence="2">HIS016</strain>
    </source>
</reference>
<accession>A0AAD3TS18</accession>
<keyword evidence="3" id="KW-1185">Reference proteome</keyword>
<organism evidence="2 3">
    <name type="scientific">Cutaneotrichosporon spelunceum</name>
    <dbReference type="NCBI Taxonomy" id="1672016"/>
    <lineage>
        <taxon>Eukaryota</taxon>
        <taxon>Fungi</taxon>
        <taxon>Dikarya</taxon>
        <taxon>Basidiomycota</taxon>
        <taxon>Agaricomycotina</taxon>
        <taxon>Tremellomycetes</taxon>
        <taxon>Trichosporonales</taxon>
        <taxon>Trichosporonaceae</taxon>
        <taxon>Cutaneotrichosporon</taxon>
    </lineage>
</organism>
<feature type="compositionally biased region" description="Polar residues" evidence="1">
    <location>
        <begin position="132"/>
        <end position="146"/>
    </location>
</feature>
<feature type="compositionally biased region" description="Basic and acidic residues" evidence="1">
    <location>
        <begin position="46"/>
        <end position="57"/>
    </location>
</feature>
<reference evidence="2" key="1">
    <citation type="journal article" date="2023" name="BMC Genomics">
        <title>Chromosome-level genome assemblies of Cutaneotrichosporon spp. (Trichosporonales, Basidiomycota) reveal imbalanced evolution between nucleotide sequences and chromosome synteny.</title>
        <authorList>
            <person name="Kobayashi Y."/>
            <person name="Kayamori A."/>
            <person name="Aoki K."/>
            <person name="Shiwa Y."/>
            <person name="Matsutani M."/>
            <person name="Fujita N."/>
            <person name="Sugita T."/>
            <person name="Iwasaki W."/>
            <person name="Tanaka N."/>
            <person name="Takashima M."/>
        </authorList>
    </citation>
    <scope>NUCLEOTIDE SEQUENCE</scope>
    <source>
        <strain evidence="2">HIS016</strain>
    </source>
</reference>
<dbReference type="EMBL" id="BTCM01000002">
    <property type="protein sequence ID" value="GMK55903.1"/>
    <property type="molecule type" value="Genomic_DNA"/>
</dbReference>
<feature type="region of interest" description="Disordered" evidence="1">
    <location>
        <begin position="458"/>
        <end position="505"/>
    </location>
</feature>
<name>A0AAD3TS18_9TREE</name>
<evidence type="ECO:0000256" key="1">
    <source>
        <dbReference type="SAM" id="MobiDB-lite"/>
    </source>
</evidence>
<feature type="region of interest" description="Disordered" evidence="1">
    <location>
        <begin position="132"/>
        <end position="155"/>
    </location>
</feature>